<dbReference type="Proteomes" id="UP000664169">
    <property type="component" value="Unassembled WGS sequence"/>
</dbReference>
<sequence>MKNFFAAALALASSISATVVPGLAKRGIDAVPIIYVPVSVCAAILGEAVCKAEQNGNSLISIPVSACIAVLGLAKCSEDAVSTKGSKPKDSETLISVPISVCAAVLGNAYCHQHEKSDGLVSVPIGICIGVLGNAECHDYPSPKHTTFTKKATTTTHHTTSHTIKTACAPGVTATVTVTVKG</sequence>
<feature type="signal peptide" evidence="1">
    <location>
        <begin position="1"/>
        <end position="17"/>
    </location>
</feature>
<proteinExistence type="predicted"/>
<comment type="caution">
    <text evidence="2">The sequence shown here is derived from an EMBL/GenBank/DDBJ whole genome shotgun (WGS) entry which is preliminary data.</text>
</comment>
<dbReference type="AlphaFoldDB" id="A0A8H3F0N3"/>
<keyword evidence="1" id="KW-0732">Signal</keyword>
<feature type="chain" id="PRO_5034334641" evidence="1">
    <location>
        <begin position="18"/>
        <end position="182"/>
    </location>
</feature>
<protein>
    <submittedName>
        <fullName evidence="2">Uncharacterized protein</fullName>
    </submittedName>
</protein>
<dbReference type="OrthoDB" id="4870562at2759"/>
<gene>
    <name evidence="2" type="ORF">GOMPHAMPRED_007979</name>
</gene>
<name>A0A8H3F0N3_9LECA</name>
<accession>A0A8H3F0N3</accession>
<reference evidence="2" key="1">
    <citation type="submission" date="2021-03" db="EMBL/GenBank/DDBJ databases">
        <authorList>
            <person name="Tagirdzhanova G."/>
        </authorList>
    </citation>
    <scope>NUCLEOTIDE SEQUENCE</scope>
</reference>
<dbReference type="EMBL" id="CAJPDQ010000008">
    <property type="protein sequence ID" value="CAF9913618.1"/>
    <property type="molecule type" value="Genomic_DNA"/>
</dbReference>
<organism evidence="2 3">
    <name type="scientific">Gomphillus americanus</name>
    <dbReference type="NCBI Taxonomy" id="1940652"/>
    <lineage>
        <taxon>Eukaryota</taxon>
        <taxon>Fungi</taxon>
        <taxon>Dikarya</taxon>
        <taxon>Ascomycota</taxon>
        <taxon>Pezizomycotina</taxon>
        <taxon>Lecanoromycetes</taxon>
        <taxon>OSLEUM clade</taxon>
        <taxon>Ostropomycetidae</taxon>
        <taxon>Ostropales</taxon>
        <taxon>Graphidaceae</taxon>
        <taxon>Gomphilloideae</taxon>
        <taxon>Gomphillus</taxon>
    </lineage>
</organism>
<keyword evidence="3" id="KW-1185">Reference proteome</keyword>
<evidence type="ECO:0000256" key="1">
    <source>
        <dbReference type="SAM" id="SignalP"/>
    </source>
</evidence>
<evidence type="ECO:0000313" key="3">
    <source>
        <dbReference type="Proteomes" id="UP000664169"/>
    </source>
</evidence>
<evidence type="ECO:0000313" key="2">
    <source>
        <dbReference type="EMBL" id="CAF9913618.1"/>
    </source>
</evidence>